<protein>
    <recommendedName>
        <fullName evidence="3">TubC N-terminal docking domain-containing protein</fullName>
    </recommendedName>
</protein>
<sequence length="72" mass="8358">MKTLSQSVKKNVLVYFRLFKHLDLLYCTPDGSVFMPEELPQALAKEQADRIISIHRQDLLEWNEKVSLLATP</sequence>
<dbReference type="RefSeq" id="WP_320002542.1">
    <property type="nucleotide sequence ID" value="NZ_JAUHJS010000001.1"/>
</dbReference>
<proteinExistence type="predicted"/>
<comment type="caution">
    <text evidence="1">The sequence shown here is derived from an EMBL/GenBank/DDBJ whole genome shotgun (WGS) entry which is preliminary data.</text>
</comment>
<evidence type="ECO:0000313" key="2">
    <source>
        <dbReference type="Proteomes" id="UP001168552"/>
    </source>
</evidence>
<name>A0ABT8F150_9BACT</name>
<organism evidence="1 2">
    <name type="scientific">Shiella aurantiaca</name>
    <dbReference type="NCBI Taxonomy" id="3058365"/>
    <lineage>
        <taxon>Bacteria</taxon>
        <taxon>Pseudomonadati</taxon>
        <taxon>Bacteroidota</taxon>
        <taxon>Cytophagia</taxon>
        <taxon>Cytophagales</taxon>
        <taxon>Shiellaceae</taxon>
        <taxon>Shiella</taxon>
    </lineage>
</organism>
<keyword evidence="2" id="KW-1185">Reference proteome</keyword>
<gene>
    <name evidence="1" type="ORF">QWY31_00790</name>
</gene>
<reference evidence="1" key="1">
    <citation type="submission" date="2023-06" db="EMBL/GenBank/DDBJ databases">
        <title>Cytophagales bacterium Strain LB-30, isolated from soil.</title>
        <authorList>
            <person name="Liu B."/>
        </authorList>
    </citation>
    <scope>NUCLEOTIDE SEQUENCE</scope>
    <source>
        <strain evidence="1">LB-30</strain>
    </source>
</reference>
<evidence type="ECO:0008006" key="3">
    <source>
        <dbReference type="Google" id="ProtNLM"/>
    </source>
</evidence>
<accession>A0ABT8F150</accession>
<dbReference type="EMBL" id="JAUHJS010000001">
    <property type="protein sequence ID" value="MDN4164013.1"/>
    <property type="molecule type" value="Genomic_DNA"/>
</dbReference>
<dbReference type="Proteomes" id="UP001168552">
    <property type="component" value="Unassembled WGS sequence"/>
</dbReference>
<evidence type="ECO:0000313" key="1">
    <source>
        <dbReference type="EMBL" id="MDN4164013.1"/>
    </source>
</evidence>